<keyword evidence="3" id="KW-1185">Reference proteome</keyword>
<proteinExistence type="predicted"/>
<feature type="region of interest" description="Disordered" evidence="1">
    <location>
        <begin position="507"/>
        <end position="537"/>
    </location>
</feature>
<protein>
    <submittedName>
        <fullName evidence="2">Uncharacterized protein</fullName>
    </submittedName>
</protein>
<accession>A0A850RAL2</accession>
<reference evidence="2 3" key="1">
    <citation type="submission" date="2020-06" db="EMBL/GenBank/DDBJ databases">
        <title>Whole-genome sequence of Allochromatium humboldtianum DSM 21881, type strain.</title>
        <authorList>
            <person name="Kyndt J.A."/>
            <person name="Meyer T.E."/>
        </authorList>
    </citation>
    <scope>NUCLEOTIDE SEQUENCE [LARGE SCALE GENOMIC DNA]</scope>
    <source>
        <strain evidence="2 3">DSM 21881</strain>
    </source>
</reference>
<comment type="caution">
    <text evidence="2">The sequence shown here is derived from an EMBL/GenBank/DDBJ whole genome shotgun (WGS) entry which is preliminary data.</text>
</comment>
<dbReference type="RefSeq" id="WP_176975066.1">
    <property type="nucleotide sequence ID" value="NZ_JABZEO010000002.1"/>
</dbReference>
<evidence type="ECO:0000256" key="1">
    <source>
        <dbReference type="SAM" id="MobiDB-lite"/>
    </source>
</evidence>
<dbReference type="EMBL" id="JABZEO010000002">
    <property type="protein sequence ID" value="NVZ08277.1"/>
    <property type="molecule type" value="Genomic_DNA"/>
</dbReference>
<name>A0A850RAL2_9GAMM</name>
<feature type="compositionally biased region" description="Acidic residues" evidence="1">
    <location>
        <begin position="509"/>
        <end position="519"/>
    </location>
</feature>
<evidence type="ECO:0000313" key="2">
    <source>
        <dbReference type="EMBL" id="NVZ08277.1"/>
    </source>
</evidence>
<organism evidence="2 3">
    <name type="scientific">Allochromatium humboldtianum</name>
    <dbReference type="NCBI Taxonomy" id="504901"/>
    <lineage>
        <taxon>Bacteria</taxon>
        <taxon>Pseudomonadati</taxon>
        <taxon>Pseudomonadota</taxon>
        <taxon>Gammaproteobacteria</taxon>
        <taxon>Chromatiales</taxon>
        <taxon>Chromatiaceae</taxon>
        <taxon>Allochromatium</taxon>
    </lineage>
</organism>
<gene>
    <name evidence="2" type="ORF">HW932_03270</name>
</gene>
<dbReference type="Proteomes" id="UP000592294">
    <property type="component" value="Unassembled WGS sequence"/>
</dbReference>
<sequence length="632" mass="70898">MNAEKTLLDIFVPPDGLAGHSAALVAMTGTEDFLEDAMQRFTGLRPRQRAELGHVLVYLMLDGHASDSRQEVFPPGRIPGLHEIQPRKVETDSLLHAKVALLAFAPSRTGAPVHLRLAVLTANFTYTSARQQLELVWVVDVPLDDTARPEDRADARVAGAFVETLLTQRFHCNEQSLPPEDRKLTSRLDVLLKAASSLKTNRKPRFIHSLDRPLYDQIRERFHSAIDKPRNLLLCGSGFYEEPSNKARKPAVFDKLENLGVFTSNVRRVALVEPEKSGAVATWAKAGNTDGWEVVRPFDALNYKRRLHAKFVYAGYLRNGHLSNGWIYLGSGNLSRRGLLTHGGMAKGNVETGVVFAVDDRLDGEAIKRWLFWSDEAEIIGDEEWAIGQVGDAPDAQPILEATPILSAMIETAQTRRLILLWREDFSGESRVRISWTGRDWFDVKRGSEIPLQNDESPTALNVAGESTHRWVVPVVDAAGRVGWQPPRFDTYADALAALLDFPIRPAEATDDDDSDEEDGRNMNGKGTGERTEERVEQEKRYALHAAAELIEKVAALQAVLPKSMLDDWLDHLDRMFRASFPQALIETWRTHRLNIFLHLKAEELRPPNLNEQQEARYSEVLDGAARAWGLQ</sequence>
<feature type="compositionally biased region" description="Basic and acidic residues" evidence="1">
    <location>
        <begin position="528"/>
        <end position="537"/>
    </location>
</feature>
<evidence type="ECO:0000313" key="3">
    <source>
        <dbReference type="Proteomes" id="UP000592294"/>
    </source>
</evidence>
<dbReference type="AlphaFoldDB" id="A0A850RAL2"/>